<dbReference type="PANTHER" id="PTHR21011">
    <property type="entry name" value="MITOCHONDRIAL 28S RIBOSOMAL PROTEIN S6"/>
    <property type="match status" value="1"/>
</dbReference>
<dbReference type="Gene3D" id="3.30.70.60">
    <property type="match status" value="1"/>
</dbReference>
<dbReference type="GO" id="GO:1990904">
    <property type="term" value="C:ribonucleoprotein complex"/>
    <property type="evidence" value="ECO:0007669"/>
    <property type="project" value="UniProtKB-KW"/>
</dbReference>
<comment type="caution">
    <text evidence="5">The sequence shown here is derived from an EMBL/GenBank/DDBJ whole genome shotgun (WGS) entry which is preliminary data.</text>
</comment>
<evidence type="ECO:0000256" key="1">
    <source>
        <dbReference type="ARBA" id="ARBA00009512"/>
    </source>
</evidence>
<keyword evidence="4 5" id="KW-0689">Ribosomal protein</keyword>
<dbReference type="CDD" id="cd00473">
    <property type="entry name" value="bS6"/>
    <property type="match status" value="1"/>
</dbReference>
<dbReference type="GO" id="GO:0005737">
    <property type="term" value="C:cytoplasm"/>
    <property type="evidence" value="ECO:0007669"/>
    <property type="project" value="UniProtKB-ARBA"/>
</dbReference>
<evidence type="ECO:0000313" key="6">
    <source>
        <dbReference type="Proteomes" id="UP000469424"/>
    </source>
</evidence>
<dbReference type="GO" id="GO:0006412">
    <property type="term" value="P:translation"/>
    <property type="evidence" value="ECO:0007669"/>
    <property type="project" value="UniProtKB-UniRule"/>
</dbReference>
<evidence type="ECO:0000256" key="3">
    <source>
        <dbReference type="ARBA" id="ARBA00035294"/>
    </source>
</evidence>
<dbReference type="GO" id="GO:0005840">
    <property type="term" value="C:ribosome"/>
    <property type="evidence" value="ECO:0007669"/>
    <property type="project" value="UniProtKB-KW"/>
</dbReference>
<keyword evidence="4" id="KW-0694">RNA-binding</keyword>
<keyword evidence="6" id="KW-1185">Reference proteome</keyword>
<dbReference type="Proteomes" id="UP000469424">
    <property type="component" value="Unassembled WGS sequence"/>
</dbReference>
<comment type="function">
    <text evidence="2 4">Binds together with bS18 to 16S ribosomal RNA.</text>
</comment>
<evidence type="ECO:0000256" key="4">
    <source>
        <dbReference type="HAMAP-Rule" id="MF_00360"/>
    </source>
</evidence>
<reference evidence="5 6" key="1">
    <citation type="submission" date="2019-08" db="EMBL/GenBank/DDBJ databases">
        <title>In-depth cultivation of the pig gut microbiome towards novel bacterial diversity and tailored functional studies.</title>
        <authorList>
            <person name="Wylensek D."/>
            <person name="Hitch T.C.A."/>
            <person name="Clavel T."/>
        </authorList>
    </citation>
    <scope>NUCLEOTIDE SEQUENCE [LARGE SCALE GENOMIC DNA]</scope>
    <source>
        <strain evidence="5 6">WCA-MUC-591-APC-4B</strain>
    </source>
</reference>
<dbReference type="InterPro" id="IPR035980">
    <property type="entry name" value="Ribosomal_bS6_sf"/>
</dbReference>
<sequence>MRNYELLFILDPAMDEAARNQMIETVKGIINADGEAGEADLWGVKKLAYPINKKKDGFYVLIPFKASAELPKELDRRLKISDNCMRHIIVCQDEK</sequence>
<gene>
    <name evidence="4" type="primary">rpsF</name>
    <name evidence="5" type="ORF">FYJ65_05750</name>
</gene>
<keyword evidence="4" id="KW-0699">rRNA-binding</keyword>
<proteinExistence type="inferred from homology"/>
<dbReference type="PANTHER" id="PTHR21011:SF1">
    <property type="entry name" value="SMALL RIBOSOMAL SUBUNIT PROTEIN BS6M"/>
    <property type="match status" value="1"/>
</dbReference>
<dbReference type="InterPro" id="IPR020814">
    <property type="entry name" value="Ribosomal_S6_plastid/chlpt"/>
</dbReference>
<dbReference type="HAMAP" id="MF_00360">
    <property type="entry name" value="Ribosomal_bS6"/>
    <property type="match status" value="1"/>
</dbReference>
<organism evidence="5 6">
    <name type="scientific">Mogibacterium kristiansenii</name>
    <dbReference type="NCBI Taxonomy" id="2606708"/>
    <lineage>
        <taxon>Bacteria</taxon>
        <taxon>Bacillati</taxon>
        <taxon>Bacillota</taxon>
        <taxon>Clostridia</taxon>
        <taxon>Peptostreptococcales</taxon>
        <taxon>Anaerovoracaceae</taxon>
        <taxon>Mogibacterium</taxon>
    </lineage>
</organism>
<comment type="similarity">
    <text evidence="1 4">Belongs to the bacterial ribosomal protein bS6 family.</text>
</comment>
<dbReference type="EMBL" id="VUNA01000009">
    <property type="protein sequence ID" value="MST70843.1"/>
    <property type="molecule type" value="Genomic_DNA"/>
</dbReference>
<dbReference type="GO" id="GO:0003735">
    <property type="term" value="F:structural constituent of ribosome"/>
    <property type="evidence" value="ECO:0007669"/>
    <property type="project" value="InterPro"/>
</dbReference>
<dbReference type="Pfam" id="PF01250">
    <property type="entry name" value="Ribosomal_S6"/>
    <property type="match status" value="1"/>
</dbReference>
<evidence type="ECO:0000313" key="5">
    <source>
        <dbReference type="EMBL" id="MST70843.1"/>
    </source>
</evidence>
<protein>
    <recommendedName>
        <fullName evidence="3 4">Small ribosomal subunit protein bS6</fullName>
    </recommendedName>
</protein>
<dbReference type="InterPro" id="IPR014717">
    <property type="entry name" value="Transl_elong_EF1B/ribsomal_bS6"/>
</dbReference>
<evidence type="ECO:0000256" key="2">
    <source>
        <dbReference type="ARBA" id="ARBA00035104"/>
    </source>
</evidence>
<dbReference type="RefSeq" id="WP_154554405.1">
    <property type="nucleotide sequence ID" value="NZ_JAQXUZ010000020.1"/>
</dbReference>
<dbReference type="NCBIfam" id="TIGR00166">
    <property type="entry name" value="S6"/>
    <property type="match status" value="1"/>
</dbReference>
<dbReference type="InterPro" id="IPR000529">
    <property type="entry name" value="Ribosomal_bS6"/>
</dbReference>
<accession>A0A6N7X8D6</accession>
<name>A0A6N7X8D6_9FIRM</name>
<dbReference type="AlphaFoldDB" id="A0A6N7X8D6"/>
<keyword evidence="4" id="KW-0687">Ribonucleoprotein</keyword>
<dbReference type="GO" id="GO:0070181">
    <property type="term" value="F:small ribosomal subunit rRNA binding"/>
    <property type="evidence" value="ECO:0007669"/>
    <property type="project" value="TreeGrafter"/>
</dbReference>
<dbReference type="SUPFAM" id="SSF54995">
    <property type="entry name" value="Ribosomal protein S6"/>
    <property type="match status" value="1"/>
</dbReference>